<evidence type="ECO:0000313" key="4">
    <source>
        <dbReference type="EMBL" id="BCX48222.1"/>
    </source>
</evidence>
<dbReference type="EMBL" id="AP024702">
    <property type="protein sequence ID" value="BCX48222.1"/>
    <property type="molecule type" value="Genomic_DNA"/>
</dbReference>
<dbReference type="PANTHER" id="PTHR48081">
    <property type="entry name" value="AB HYDROLASE SUPERFAMILY PROTEIN C4A8.06C"/>
    <property type="match status" value="1"/>
</dbReference>
<comment type="similarity">
    <text evidence="1">Belongs to the 'GDXG' lipolytic enzyme family.</text>
</comment>
<feature type="domain" description="BD-FAE-like" evidence="3">
    <location>
        <begin position="191"/>
        <end position="230"/>
    </location>
</feature>
<dbReference type="RefSeq" id="WP_338684291.1">
    <property type="nucleotide sequence ID" value="NZ_AP024702.1"/>
</dbReference>
<feature type="domain" description="BD-FAE-like" evidence="3">
    <location>
        <begin position="43"/>
        <end position="149"/>
    </location>
</feature>
<reference evidence="4 5" key="1">
    <citation type="submission" date="2021-06" db="EMBL/GenBank/DDBJ databases">
        <title>Complete genome of Haloferula helveola possessing various polysaccharide degrading enzymes.</title>
        <authorList>
            <person name="Takami H."/>
            <person name="Huang C."/>
            <person name="Hamasaki K."/>
        </authorList>
    </citation>
    <scope>NUCLEOTIDE SEQUENCE [LARGE SCALE GENOMIC DNA]</scope>
    <source>
        <strain evidence="4 5">CN-1</strain>
    </source>
</reference>
<accession>A0ABM7RE49</accession>
<evidence type="ECO:0000256" key="2">
    <source>
        <dbReference type="ARBA" id="ARBA00022801"/>
    </source>
</evidence>
<organism evidence="4 5">
    <name type="scientific">Haloferula helveola</name>
    <dbReference type="NCBI Taxonomy" id="490095"/>
    <lineage>
        <taxon>Bacteria</taxon>
        <taxon>Pseudomonadati</taxon>
        <taxon>Verrucomicrobiota</taxon>
        <taxon>Verrucomicrobiia</taxon>
        <taxon>Verrucomicrobiales</taxon>
        <taxon>Verrucomicrobiaceae</taxon>
        <taxon>Haloferula</taxon>
    </lineage>
</organism>
<proteinExistence type="inferred from homology"/>
<dbReference type="InterPro" id="IPR029058">
    <property type="entry name" value="AB_hydrolase_fold"/>
</dbReference>
<gene>
    <name evidence="4" type="ORF">HAHE_21300</name>
</gene>
<dbReference type="Proteomes" id="UP001374893">
    <property type="component" value="Chromosome"/>
</dbReference>
<name>A0ABM7RE49_9BACT</name>
<evidence type="ECO:0000256" key="1">
    <source>
        <dbReference type="ARBA" id="ARBA00010515"/>
    </source>
</evidence>
<keyword evidence="2" id="KW-0378">Hydrolase</keyword>
<dbReference type="InterPro" id="IPR050300">
    <property type="entry name" value="GDXG_lipolytic_enzyme"/>
</dbReference>
<keyword evidence="5" id="KW-1185">Reference proteome</keyword>
<dbReference type="PANTHER" id="PTHR48081:SF30">
    <property type="entry name" value="ACETYL-HYDROLASE LIPR-RELATED"/>
    <property type="match status" value="1"/>
</dbReference>
<protein>
    <submittedName>
        <fullName evidence="4">Lipase</fullName>
    </submittedName>
</protein>
<evidence type="ECO:0000313" key="5">
    <source>
        <dbReference type="Proteomes" id="UP001374893"/>
    </source>
</evidence>
<dbReference type="SUPFAM" id="SSF53474">
    <property type="entry name" value="alpha/beta-Hydrolases"/>
    <property type="match status" value="1"/>
</dbReference>
<dbReference type="Gene3D" id="3.40.50.1820">
    <property type="entry name" value="alpha/beta hydrolase"/>
    <property type="match status" value="1"/>
</dbReference>
<dbReference type="Pfam" id="PF20434">
    <property type="entry name" value="BD-FAE"/>
    <property type="match status" value="2"/>
</dbReference>
<dbReference type="InterPro" id="IPR049492">
    <property type="entry name" value="BD-FAE-like_dom"/>
</dbReference>
<sequence>MIRLLLLLLVTPLFGLGAYPPEFSDAREEVYRKVGDTELKLWIFGETDTEHPKPAIVFFFGGGWNSGSPAQFENQARHLAKRGMIAITADYRVKSRQGAKAADCVSDAKAAIAWTRENAKRLGIDPKKIAAAGGSAGGHIAACTGTVSGFGSDERPNAMILFNPACTLAPIEGWDPAGFGTKVSAERLGAEAKALSPSHHVGDHTPPTLILHGKKDTTVPYASVEAFETAMKKAGRPCQLVGYEGQGHGFFNRGESFDETLAEADKFLVGLGWIKKP</sequence>
<evidence type="ECO:0000259" key="3">
    <source>
        <dbReference type="Pfam" id="PF20434"/>
    </source>
</evidence>